<name>A0A6C1TWT2_9CORY</name>
<gene>
    <name evidence="4" type="ORF">EKI59_06775</name>
</gene>
<organism evidence="4 5">
    <name type="scientific">Corynebacterium sanguinis</name>
    <dbReference type="NCBI Taxonomy" id="2594913"/>
    <lineage>
        <taxon>Bacteria</taxon>
        <taxon>Bacillati</taxon>
        <taxon>Actinomycetota</taxon>
        <taxon>Actinomycetes</taxon>
        <taxon>Mycobacteriales</taxon>
        <taxon>Corynebacteriaceae</taxon>
        <taxon>Corynebacterium</taxon>
    </lineage>
</organism>
<dbReference type="InterPro" id="IPR007372">
    <property type="entry name" value="Lipid/polyisoprenoid-bd_YceI"/>
</dbReference>
<feature type="transmembrane region" description="Helical" evidence="2">
    <location>
        <begin position="12"/>
        <end position="36"/>
    </location>
</feature>
<dbReference type="RefSeq" id="WP_144741209.1">
    <property type="nucleotide sequence ID" value="NZ_JALXKV010000005.1"/>
</dbReference>
<sequence length="236" mass="25563">MVNRQRQIPKPVLIFAIIFILALAALAIVPVVYALLFGDHGVKTEGINAEGARPATTEVDGVWDVTNELGPNQTSAGFTFFEILPAERKMTSGSTREVGGEVQIEAGTLTAGEITVDMRSVATDNDRRDVNVRRSILNTDDYPTATFSVTEPADVSQLPSDGTVGTVTLTGDLTIRGETNRITHEFEALRTRDNIVVAGDIPISREDFSVKTPELVAAKIADEGEVNIRLNLEKVR</sequence>
<dbReference type="PANTHER" id="PTHR34406">
    <property type="entry name" value="PROTEIN YCEI"/>
    <property type="match status" value="1"/>
</dbReference>
<dbReference type="SMART" id="SM00867">
    <property type="entry name" value="YceI"/>
    <property type="match status" value="1"/>
</dbReference>
<proteinExistence type="inferred from homology"/>
<dbReference type="InterPro" id="IPR036761">
    <property type="entry name" value="TTHA0802/YceI-like_sf"/>
</dbReference>
<evidence type="ECO:0000256" key="1">
    <source>
        <dbReference type="ARBA" id="ARBA00008812"/>
    </source>
</evidence>
<dbReference type="Pfam" id="PF04264">
    <property type="entry name" value="YceI"/>
    <property type="match status" value="1"/>
</dbReference>
<dbReference type="OrthoDB" id="117810at2"/>
<comment type="similarity">
    <text evidence="1">Belongs to the UPF0312 family.</text>
</comment>
<dbReference type="SUPFAM" id="SSF101874">
    <property type="entry name" value="YceI-like"/>
    <property type="match status" value="1"/>
</dbReference>
<dbReference type="Proteomes" id="UP000336646">
    <property type="component" value="Unassembled WGS sequence"/>
</dbReference>
<evidence type="ECO:0000256" key="2">
    <source>
        <dbReference type="SAM" id="Phobius"/>
    </source>
</evidence>
<evidence type="ECO:0000313" key="5">
    <source>
        <dbReference type="Proteomes" id="UP000336646"/>
    </source>
</evidence>
<feature type="domain" description="Lipid/polyisoprenoid-binding YceI-like" evidence="3">
    <location>
        <begin position="62"/>
        <end position="233"/>
    </location>
</feature>
<protein>
    <submittedName>
        <fullName evidence="4">YceI family protein</fullName>
    </submittedName>
</protein>
<evidence type="ECO:0000313" key="4">
    <source>
        <dbReference type="EMBL" id="TVS28503.1"/>
    </source>
</evidence>
<dbReference type="Gene3D" id="2.40.128.110">
    <property type="entry name" value="Lipid/polyisoprenoid-binding, YceI-like"/>
    <property type="match status" value="1"/>
</dbReference>
<reference evidence="4 5" key="1">
    <citation type="submission" date="2018-12" db="EMBL/GenBank/DDBJ databases">
        <title>Corynebacterium sanguinis sp. nov., a clinically-associated and environmental corynebacterium.</title>
        <authorList>
            <person name="Gonzales-Siles L."/>
            <person name="Jaen-Luchoro D."/>
            <person name="Cardew S."/>
            <person name="Inganas E."/>
            <person name="Ohlen M."/>
            <person name="Jensie-Markopolous S."/>
            <person name="Pinyeiro-Iglesias B."/>
            <person name="Molin K."/>
            <person name="Skovbjerg S."/>
            <person name="Svensson-Stadler L."/>
            <person name="Funke G."/>
            <person name="Moore E.R.B."/>
        </authorList>
    </citation>
    <scope>NUCLEOTIDE SEQUENCE [LARGE SCALE GENOMIC DNA]</scope>
    <source>
        <strain evidence="4 5">58734</strain>
    </source>
</reference>
<comment type="caution">
    <text evidence="4">The sequence shown here is derived from an EMBL/GenBank/DDBJ whole genome shotgun (WGS) entry which is preliminary data.</text>
</comment>
<keyword evidence="2" id="KW-0472">Membrane</keyword>
<keyword evidence="2" id="KW-0812">Transmembrane</keyword>
<evidence type="ECO:0000259" key="3">
    <source>
        <dbReference type="SMART" id="SM00867"/>
    </source>
</evidence>
<dbReference type="EMBL" id="RXIR01000012">
    <property type="protein sequence ID" value="TVS28503.1"/>
    <property type="molecule type" value="Genomic_DNA"/>
</dbReference>
<accession>A0A6C1TWT2</accession>
<dbReference type="PANTHER" id="PTHR34406:SF1">
    <property type="entry name" value="PROTEIN YCEI"/>
    <property type="match status" value="1"/>
</dbReference>
<dbReference type="AlphaFoldDB" id="A0A6C1TWT2"/>
<keyword evidence="2" id="KW-1133">Transmembrane helix</keyword>